<organism evidence="3 4">
    <name type="scientific">Retroperitoneal fibromatosis-associated herpesvirus</name>
    <dbReference type="NCBI Taxonomy" id="111469"/>
    <lineage>
        <taxon>Viruses</taxon>
        <taxon>Duplodnaviria</taxon>
        <taxon>Heunggongvirae</taxon>
        <taxon>Peploviricota</taxon>
        <taxon>Herviviricetes</taxon>
        <taxon>Herpesvirales</taxon>
        <taxon>Orthoherpesviridae</taxon>
        <taxon>Gammaherpesvirinae</taxon>
        <taxon>Rhadinovirus</taxon>
        <taxon>Rhadinovirus macacinegamma8</taxon>
        <taxon>Macacine gammaherpesvirus 8</taxon>
    </lineage>
</organism>
<evidence type="ECO:0000313" key="4">
    <source>
        <dbReference type="Proteomes" id="UP000134372"/>
    </source>
</evidence>
<dbReference type="Proteomes" id="UP000134372">
    <property type="component" value="Segment"/>
</dbReference>
<feature type="region of interest" description="Disordered" evidence="2">
    <location>
        <begin position="102"/>
        <end position="133"/>
    </location>
</feature>
<sequence>MASSRSKVKPDATMEELTAQITKLSMENKQLRKALGAASDPADRPVSSMEKEARLVAAVSALSAAASKKIESRVRACIEKCVTVSQLENALSNLHMRIDLSLSETGASPPQAPAVSAGNRRRRAASRSRRDDD</sequence>
<dbReference type="KEGG" id="vg:65099401"/>
<evidence type="ECO:0000256" key="1">
    <source>
        <dbReference type="ARBA" id="ARBA00008922"/>
    </source>
</evidence>
<dbReference type="Pfam" id="PF05812">
    <property type="entry name" value="Herpes_BLRF2"/>
    <property type="match status" value="1"/>
</dbReference>
<dbReference type="InterPro" id="IPR008642">
    <property type="entry name" value="Herpes_BLRF2"/>
</dbReference>
<keyword evidence="4" id="KW-1185">Reference proteome</keyword>
<protein>
    <submittedName>
        <fullName evidence="3">ORF52</fullName>
    </submittedName>
</protein>
<comment type="similarity">
    <text evidence="1">Belongs to the herpesviridae BLRF2 family.</text>
</comment>
<name>U5NIX8_9GAMA</name>
<dbReference type="SUPFAM" id="SSF160459">
    <property type="entry name" value="BLRF2-like"/>
    <property type="match status" value="1"/>
</dbReference>
<reference evidence="3 4" key="1">
    <citation type="journal article" date="2013" name="J. Virol.">
        <title>Next-Generation Sequence Analysis of the Genome of RFHVMn, the Macaque Homolog of Kaposi's Sarcoma (KS)-Associated Herpesvirus, from a KS-Like Tumor of a Pig-Tailed Macaque.</title>
        <authorList>
            <person name="Bruce A.G."/>
            <person name="Ryan J.T."/>
            <person name="Thomas M.J."/>
            <person name="Peng X."/>
            <person name="Grundhoff A."/>
            <person name="Tsai C.C."/>
            <person name="Rose T.M."/>
        </authorList>
    </citation>
    <scope>NUCLEOTIDE SEQUENCE [LARGE SCALE GENOMIC DNA]</scope>
    <source>
        <strain evidence="3">RFHVMnM78114</strain>
    </source>
</reference>
<accession>U5NIX8</accession>
<dbReference type="RefSeq" id="YP_010084415.1">
    <property type="nucleotide sequence ID" value="NC_055135.1"/>
</dbReference>
<dbReference type="EMBL" id="KF703446">
    <property type="protein sequence ID" value="AGY30734.1"/>
    <property type="molecule type" value="Genomic_DNA"/>
</dbReference>
<proteinExistence type="inferred from homology"/>
<evidence type="ECO:0000313" key="3">
    <source>
        <dbReference type="EMBL" id="AGY30734.1"/>
    </source>
</evidence>
<dbReference type="GeneID" id="65099401"/>
<evidence type="ECO:0000256" key="2">
    <source>
        <dbReference type="SAM" id="MobiDB-lite"/>
    </source>
</evidence>
<dbReference type="Gene3D" id="1.10.3390.10">
    <property type="entry name" value="YejL-like"/>
    <property type="match status" value="1"/>
</dbReference>